<dbReference type="Proteomes" id="UP000270487">
    <property type="component" value="Chromosome"/>
</dbReference>
<accession>A0A448SWG4</accession>
<gene>
    <name evidence="1" type="ORF">NCTC13193_03567</name>
</gene>
<evidence type="ECO:0000313" key="1">
    <source>
        <dbReference type="EMBL" id="VEI72100.1"/>
    </source>
</evidence>
<dbReference type="EMBL" id="LR134492">
    <property type="protein sequence ID" value="VEI72100.1"/>
    <property type="molecule type" value="Genomic_DNA"/>
</dbReference>
<protein>
    <submittedName>
        <fullName evidence="1">Uncharacterized protein</fullName>
    </submittedName>
</protein>
<sequence length="130" mass="15155">MAVFFVVFYLVWLWTMPNVTYTDKEFFKYYLLTYAEIKNAPRLSEDYYFEYGPSDESDPQTSIMYTCGLSNFDESYGELLSYIKSTGKNLSAGYSWDNPPKHGDEFFFLSETSLRGGEKCLMLSFSKEVN</sequence>
<name>A0A448SWG4_SERFO</name>
<reference evidence="1 2" key="1">
    <citation type="submission" date="2018-12" db="EMBL/GenBank/DDBJ databases">
        <authorList>
            <consortium name="Pathogen Informatics"/>
        </authorList>
    </citation>
    <scope>NUCLEOTIDE SEQUENCE [LARGE SCALE GENOMIC DNA]</scope>
    <source>
        <strain evidence="1 2">NCTC13193</strain>
    </source>
</reference>
<organism evidence="1 2">
    <name type="scientific">Serratia fonticola</name>
    <dbReference type="NCBI Taxonomy" id="47917"/>
    <lineage>
        <taxon>Bacteria</taxon>
        <taxon>Pseudomonadati</taxon>
        <taxon>Pseudomonadota</taxon>
        <taxon>Gammaproteobacteria</taxon>
        <taxon>Enterobacterales</taxon>
        <taxon>Yersiniaceae</taxon>
        <taxon>Serratia</taxon>
    </lineage>
</organism>
<evidence type="ECO:0000313" key="2">
    <source>
        <dbReference type="Proteomes" id="UP000270487"/>
    </source>
</evidence>
<dbReference type="AlphaFoldDB" id="A0A448SWG4"/>
<proteinExistence type="predicted"/>